<dbReference type="Pfam" id="PF07690">
    <property type="entry name" value="MFS_1"/>
    <property type="match status" value="1"/>
</dbReference>
<organism evidence="6 7">
    <name type="scientific">Breznakiella homolactica</name>
    <dbReference type="NCBI Taxonomy" id="2798577"/>
    <lineage>
        <taxon>Bacteria</taxon>
        <taxon>Pseudomonadati</taxon>
        <taxon>Spirochaetota</taxon>
        <taxon>Spirochaetia</taxon>
        <taxon>Spirochaetales</taxon>
        <taxon>Breznakiellaceae</taxon>
        <taxon>Breznakiella</taxon>
    </lineage>
</organism>
<keyword evidence="3 4" id="KW-0472">Membrane</keyword>
<dbReference type="SUPFAM" id="SSF103473">
    <property type="entry name" value="MFS general substrate transporter"/>
    <property type="match status" value="1"/>
</dbReference>
<reference evidence="6" key="1">
    <citation type="submission" date="2021-01" db="EMBL/GenBank/DDBJ databases">
        <title>Description of Breznakiella homolactica.</title>
        <authorList>
            <person name="Song Y."/>
            <person name="Brune A."/>
        </authorList>
    </citation>
    <scope>NUCLEOTIDE SEQUENCE</scope>
    <source>
        <strain evidence="6">RmG30</strain>
    </source>
</reference>
<accession>A0A7T7XS20</accession>
<dbReference type="Gene3D" id="1.20.1250.20">
    <property type="entry name" value="MFS general substrate transporter like domains"/>
    <property type="match status" value="2"/>
</dbReference>
<feature type="transmembrane region" description="Helical" evidence="4">
    <location>
        <begin position="82"/>
        <end position="99"/>
    </location>
</feature>
<dbReference type="InterPro" id="IPR020846">
    <property type="entry name" value="MFS_dom"/>
</dbReference>
<dbReference type="PANTHER" id="PTHR23528">
    <property type="match status" value="1"/>
</dbReference>
<keyword evidence="1 4" id="KW-0812">Transmembrane</keyword>
<dbReference type="EMBL" id="CP067089">
    <property type="protein sequence ID" value="QQO11457.1"/>
    <property type="molecule type" value="Genomic_DNA"/>
</dbReference>
<feature type="transmembrane region" description="Helical" evidence="4">
    <location>
        <begin position="145"/>
        <end position="167"/>
    </location>
</feature>
<dbReference type="PANTHER" id="PTHR23528:SF1">
    <property type="entry name" value="MAJOR FACILITATOR SUPERFAMILY (MFS) PROFILE DOMAIN-CONTAINING PROTEIN"/>
    <property type="match status" value="1"/>
</dbReference>
<feature type="transmembrane region" description="Helical" evidence="4">
    <location>
        <begin position="105"/>
        <end position="124"/>
    </location>
</feature>
<dbReference type="GO" id="GO:0022857">
    <property type="term" value="F:transmembrane transporter activity"/>
    <property type="evidence" value="ECO:0007669"/>
    <property type="project" value="InterPro"/>
</dbReference>
<dbReference type="PROSITE" id="PS50850">
    <property type="entry name" value="MFS"/>
    <property type="match status" value="1"/>
</dbReference>
<sequence>MPKKQGFSKYMGLTFLIGFGFFTMGLMDPLYDTYIPVFLRRYIASNAAVGGVMTLDNLLQLFLIPFISIWSDRTRTRIGRRMPFIIVMLPISAVLFTLFPKAASLSLAALIILIFIFNMFKTSVRGPVVALMPDTIPGEYRSEANGVINMMGGIGLIAGTLVLAPLIGINEQIPFTAAGICILAAVLVLFLFVKERLPQDGTEAKEEQIPVFASIKKVFSSGNTSIPRILISLFFWFMAYEGAKPFLGLFMVESMGAAEGYAAFAQGAAGISSVILAIPAGYFAHRLGRKNYIRLCLICITIILLLIPASGYLASKLALSPGSSLVIFLILMFIYGAFWIGIVVNSFPMLWQMASFGTMGVYTGLYYTFSQAAAVLAPPVTGLIIDLAGYPGIFIFGAMCMAAAWIIMGGVSQGEAGESPERSGSDA</sequence>
<feature type="transmembrane region" description="Helical" evidence="4">
    <location>
        <begin position="226"/>
        <end position="243"/>
    </location>
</feature>
<feature type="transmembrane region" description="Helical" evidence="4">
    <location>
        <begin position="173"/>
        <end position="193"/>
    </location>
</feature>
<name>A0A7T7XS20_9SPIR</name>
<keyword evidence="7" id="KW-1185">Reference proteome</keyword>
<feature type="transmembrane region" description="Helical" evidence="4">
    <location>
        <begin position="365"/>
        <end position="385"/>
    </location>
</feature>
<dbReference type="Proteomes" id="UP000595917">
    <property type="component" value="Chromosome"/>
</dbReference>
<feature type="transmembrane region" description="Helical" evidence="4">
    <location>
        <begin position="7"/>
        <end position="27"/>
    </location>
</feature>
<dbReference type="AlphaFoldDB" id="A0A7T7XS20"/>
<proteinExistence type="predicted"/>
<evidence type="ECO:0000259" key="5">
    <source>
        <dbReference type="PROSITE" id="PS50850"/>
    </source>
</evidence>
<feature type="domain" description="Major facilitator superfamily (MFS) profile" evidence="5">
    <location>
        <begin position="13"/>
        <end position="415"/>
    </location>
</feature>
<feature type="transmembrane region" description="Helical" evidence="4">
    <location>
        <begin position="391"/>
        <end position="412"/>
    </location>
</feature>
<evidence type="ECO:0000256" key="3">
    <source>
        <dbReference type="ARBA" id="ARBA00023136"/>
    </source>
</evidence>
<evidence type="ECO:0000256" key="1">
    <source>
        <dbReference type="ARBA" id="ARBA00022692"/>
    </source>
</evidence>
<dbReference type="InterPro" id="IPR036259">
    <property type="entry name" value="MFS_trans_sf"/>
</dbReference>
<feature type="transmembrane region" description="Helical" evidence="4">
    <location>
        <begin position="263"/>
        <end position="283"/>
    </location>
</feature>
<evidence type="ECO:0000313" key="6">
    <source>
        <dbReference type="EMBL" id="QQO11457.1"/>
    </source>
</evidence>
<evidence type="ECO:0000256" key="4">
    <source>
        <dbReference type="SAM" id="Phobius"/>
    </source>
</evidence>
<protein>
    <submittedName>
        <fullName evidence="6">MFS transporter</fullName>
    </submittedName>
</protein>
<feature type="transmembrane region" description="Helical" evidence="4">
    <location>
        <begin position="47"/>
        <end position="70"/>
    </location>
</feature>
<feature type="transmembrane region" description="Helical" evidence="4">
    <location>
        <begin position="295"/>
        <end position="313"/>
    </location>
</feature>
<keyword evidence="2 4" id="KW-1133">Transmembrane helix</keyword>
<evidence type="ECO:0000313" key="7">
    <source>
        <dbReference type="Proteomes" id="UP000595917"/>
    </source>
</evidence>
<feature type="transmembrane region" description="Helical" evidence="4">
    <location>
        <begin position="325"/>
        <end position="344"/>
    </location>
</feature>
<gene>
    <name evidence="6" type="ORF">JFL75_20830</name>
</gene>
<evidence type="ECO:0000256" key="2">
    <source>
        <dbReference type="ARBA" id="ARBA00022989"/>
    </source>
</evidence>
<dbReference type="InterPro" id="IPR011701">
    <property type="entry name" value="MFS"/>
</dbReference>